<feature type="compositionally biased region" description="Polar residues" evidence="1">
    <location>
        <begin position="32"/>
        <end position="51"/>
    </location>
</feature>
<evidence type="ECO:0000313" key="3">
    <source>
        <dbReference type="Proteomes" id="UP000276133"/>
    </source>
</evidence>
<accession>A0A3M7PSJ7</accession>
<evidence type="ECO:0000256" key="1">
    <source>
        <dbReference type="SAM" id="MobiDB-lite"/>
    </source>
</evidence>
<reference evidence="2 3" key="1">
    <citation type="journal article" date="2018" name="Sci. Rep.">
        <title>Genomic signatures of local adaptation to the degree of environmental predictability in rotifers.</title>
        <authorList>
            <person name="Franch-Gras L."/>
            <person name="Hahn C."/>
            <person name="Garcia-Roger E.M."/>
            <person name="Carmona M.J."/>
            <person name="Serra M."/>
            <person name="Gomez A."/>
        </authorList>
    </citation>
    <scope>NUCLEOTIDE SEQUENCE [LARGE SCALE GENOMIC DNA]</scope>
    <source>
        <strain evidence="2">HYR1</strain>
    </source>
</reference>
<dbReference type="Proteomes" id="UP000276133">
    <property type="component" value="Unassembled WGS sequence"/>
</dbReference>
<name>A0A3M7PSJ7_BRAPC</name>
<comment type="caution">
    <text evidence="2">The sequence shown here is derived from an EMBL/GenBank/DDBJ whole genome shotgun (WGS) entry which is preliminary data.</text>
</comment>
<dbReference type="AlphaFoldDB" id="A0A3M7PSJ7"/>
<keyword evidence="3" id="KW-1185">Reference proteome</keyword>
<feature type="region of interest" description="Disordered" evidence="1">
    <location>
        <begin position="19"/>
        <end position="51"/>
    </location>
</feature>
<gene>
    <name evidence="2" type="ORF">BpHYR1_047442</name>
</gene>
<organism evidence="2 3">
    <name type="scientific">Brachionus plicatilis</name>
    <name type="common">Marine rotifer</name>
    <name type="synonym">Brachionus muelleri</name>
    <dbReference type="NCBI Taxonomy" id="10195"/>
    <lineage>
        <taxon>Eukaryota</taxon>
        <taxon>Metazoa</taxon>
        <taxon>Spiralia</taxon>
        <taxon>Gnathifera</taxon>
        <taxon>Rotifera</taxon>
        <taxon>Eurotatoria</taxon>
        <taxon>Monogononta</taxon>
        <taxon>Pseudotrocha</taxon>
        <taxon>Ploima</taxon>
        <taxon>Brachionidae</taxon>
        <taxon>Brachionus</taxon>
    </lineage>
</organism>
<dbReference type="EMBL" id="REGN01009123">
    <property type="protein sequence ID" value="RNA01909.1"/>
    <property type="molecule type" value="Genomic_DNA"/>
</dbReference>
<proteinExistence type="predicted"/>
<evidence type="ECO:0000313" key="2">
    <source>
        <dbReference type="EMBL" id="RNA01909.1"/>
    </source>
</evidence>
<feature type="region of interest" description="Disordered" evidence="1">
    <location>
        <begin position="130"/>
        <end position="160"/>
    </location>
</feature>
<protein>
    <submittedName>
        <fullName evidence="2">Uncharacterized protein</fullName>
    </submittedName>
</protein>
<feature type="non-terminal residue" evidence="2">
    <location>
        <position position="1"/>
    </location>
</feature>
<sequence>PDSKGKKKLVHVNRLKKCNAPPKSKLYDSVTDKTSNPSDETALTHYGNSTGIHSDIAEQAFQSLDEASSKGRTNTPQARSPCLANNSIPHILEDASLWLDTNYLDLAENEVLSQVQSCSDDLEFRPTSYHQKQIDQWGKPTGASKQRPARTRRPPDRLRF</sequence>